<keyword evidence="1" id="KW-0812">Transmembrane</keyword>
<keyword evidence="3" id="KW-0645">Protease</keyword>
<proteinExistence type="predicted"/>
<keyword evidence="1" id="KW-1133">Transmembrane helix</keyword>
<name>A0ABQ3V4F8_9CHLR</name>
<keyword evidence="4" id="KW-1185">Reference proteome</keyword>
<dbReference type="GO" id="GO:0006508">
    <property type="term" value="P:proteolysis"/>
    <property type="evidence" value="ECO:0007669"/>
    <property type="project" value="UniProtKB-KW"/>
</dbReference>
<dbReference type="GO" id="GO:0008233">
    <property type="term" value="F:peptidase activity"/>
    <property type="evidence" value="ECO:0007669"/>
    <property type="project" value="UniProtKB-KW"/>
</dbReference>
<dbReference type="Pfam" id="PF02517">
    <property type="entry name" value="Rce1-like"/>
    <property type="match status" value="1"/>
</dbReference>
<sequence>MSSDASALDVLGVILLGSCGPAIAALIMSAVVEGKAGVLLLLRRIIRVRAGIQWYMLALFLPIVASVVYYLPLGPLDVLKHLFSTQGALGLAFYIVAVPGGMVLGSPLGEEVGWRGFALHRLQRRMGPLASSLLLALLWACWHLPLAAFTVWGAQFRVIGLLPGFILYILTVAGYTIVMTWLFNNTRGSIFLAILFHSAVDTVPTLFFVAYPQLNNKLGATGASSNGSMSAILVSLAGVGAWLVIVGIILVATRGRLSYKPGLEKDVQPSIDEPVVDDEMVASR</sequence>
<dbReference type="InterPro" id="IPR003675">
    <property type="entry name" value="Rce1/LyrA-like_dom"/>
</dbReference>
<dbReference type="PANTHER" id="PTHR35797">
    <property type="entry name" value="PROTEASE-RELATED"/>
    <property type="match status" value="1"/>
</dbReference>
<feature type="domain" description="CAAX prenyl protease 2/Lysostaphin resistance protein A-like" evidence="2">
    <location>
        <begin position="102"/>
        <end position="202"/>
    </location>
</feature>
<comment type="caution">
    <text evidence="3">The sequence shown here is derived from an EMBL/GenBank/DDBJ whole genome shotgun (WGS) entry which is preliminary data.</text>
</comment>
<dbReference type="Proteomes" id="UP000654345">
    <property type="component" value="Unassembled WGS sequence"/>
</dbReference>
<feature type="transmembrane region" description="Helical" evidence="1">
    <location>
        <begin position="91"/>
        <end position="108"/>
    </location>
</feature>
<feature type="transmembrane region" description="Helical" evidence="1">
    <location>
        <begin position="158"/>
        <end position="183"/>
    </location>
</feature>
<feature type="transmembrane region" description="Helical" evidence="1">
    <location>
        <begin position="231"/>
        <end position="252"/>
    </location>
</feature>
<protein>
    <submittedName>
        <fullName evidence="3">CAAX amino protease</fullName>
    </submittedName>
</protein>
<keyword evidence="3" id="KW-0378">Hydrolase</keyword>
<evidence type="ECO:0000313" key="3">
    <source>
        <dbReference type="EMBL" id="GHO59769.1"/>
    </source>
</evidence>
<evidence type="ECO:0000259" key="2">
    <source>
        <dbReference type="Pfam" id="PF02517"/>
    </source>
</evidence>
<reference evidence="3 4" key="1">
    <citation type="journal article" date="2021" name="Int. J. Syst. Evol. Microbiol.">
        <title>Reticulibacter mediterranei gen. nov., sp. nov., within the new family Reticulibacteraceae fam. nov., and Ktedonospora formicarum gen. nov., sp. nov., Ktedonobacter robiniae sp. nov., Dictyobacter formicarum sp. nov. and Dictyobacter arantiisoli sp. nov., belonging to the class Ktedonobacteria.</title>
        <authorList>
            <person name="Yabe S."/>
            <person name="Zheng Y."/>
            <person name="Wang C.M."/>
            <person name="Sakai Y."/>
            <person name="Abe K."/>
            <person name="Yokota A."/>
            <person name="Donadio S."/>
            <person name="Cavaletti L."/>
            <person name="Monciardini P."/>
        </authorList>
    </citation>
    <scope>NUCLEOTIDE SEQUENCE [LARGE SCALE GENOMIC DNA]</scope>
    <source>
        <strain evidence="3 4">SOSP1-30</strain>
    </source>
</reference>
<feature type="transmembrane region" description="Helical" evidence="1">
    <location>
        <begin position="12"/>
        <end position="32"/>
    </location>
</feature>
<dbReference type="PANTHER" id="PTHR35797:SF1">
    <property type="entry name" value="PROTEASE"/>
    <property type="match status" value="1"/>
</dbReference>
<evidence type="ECO:0000313" key="4">
    <source>
        <dbReference type="Proteomes" id="UP000654345"/>
    </source>
</evidence>
<organism evidence="3 4">
    <name type="scientific">Ktedonobacter robiniae</name>
    <dbReference type="NCBI Taxonomy" id="2778365"/>
    <lineage>
        <taxon>Bacteria</taxon>
        <taxon>Bacillati</taxon>
        <taxon>Chloroflexota</taxon>
        <taxon>Ktedonobacteria</taxon>
        <taxon>Ktedonobacterales</taxon>
        <taxon>Ktedonobacteraceae</taxon>
        <taxon>Ktedonobacter</taxon>
    </lineage>
</organism>
<feature type="transmembrane region" description="Helical" evidence="1">
    <location>
        <begin position="129"/>
        <end position="152"/>
    </location>
</feature>
<feature type="transmembrane region" description="Helical" evidence="1">
    <location>
        <begin position="52"/>
        <end position="71"/>
    </location>
</feature>
<evidence type="ECO:0000256" key="1">
    <source>
        <dbReference type="SAM" id="Phobius"/>
    </source>
</evidence>
<dbReference type="InterPro" id="IPR042150">
    <property type="entry name" value="MmRce1-like"/>
</dbReference>
<keyword evidence="1" id="KW-0472">Membrane</keyword>
<dbReference type="EMBL" id="BNJG01000003">
    <property type="protein sequence ID" value="GHO59769.1"/>
    <property type="molecule type" value="Genomic_DNA"/>
</dbReference>
<feature type="transmembrane region" description="Helical" evidence="1">
    <location>
        <begin position="190"/>
        <end position="211"/>
    </location>
</feature>
<gene>
    <name evidence="3" type="ORF">KSB_82440</name>
</gene>
<accession>A0ABQ3V4F8</accession>